<gene>
    <name evidence="2" type="ORF">JMF97_28830</name>
</gene>
<evidence type="ECO:0000259" key="1">
    <source>
        <dbReference type="PROSITE" id="PS50943"/>
    </source>
</evidence>
<reference evidence="2 3" key="1">
    <citation type="submission" date="2021-01" db="EMBL/GenBank/DDBJ databases">
        <title>Genome sequencing of Micromonospora fiedleri MG-37.</title>
        <authorList>
            <person name="Moreland P.E.J."/>
            <person name="Stach J.E.M."/>
        </authorList>
    </citation>
    <scope>NUCLEOTIDE SEQUENCE [LARGE SCALE GENOMIC DNA]</scope>
    <source>
        <strain evidence="2 3">MG-37</strain>
    </source>
</reference>
<dbReference type="PROSITE" id="PS50943">
    <property type="entry name" value="HTH_CROC1"/>
    <property type="match status" value="1"/>
</dbReference>
<evidence type="ECO:0000313" key="3">
    <source>
        <dbReference type="Proteomes" id="UP000661193"/>
    </source>
</evidence>
<protein>
    <submittedName>
        <fullName evidence="2">Helix-turn-helix transcriptional regulator</fullName>
    </submittedName>
</protein>
<sequence>MLQVLIQETGASQTDIAVAVGVSQPHVSRLVNGHSREPGIRTVRALCDGLGIPRSLAGLLDDQEDDTNRRQFLAGTAGAAGLAMIGTVEGDIPVESQDEERLLTVPSATYRRLEQRLPSRSLIAPVTAHLALVRQLATRNGHSPAHTRRLFAVLSETAGLAAWLYVDVEDRANARRHYQLAVRAAERSGHPLLPAYMQASMSQFAANCGDAIESVRLVADARHRLPRSAPTIAGIWMDAIESLALAQVKDGNALVKLDNAERRLSRAPTDEPVWPWIFRFDERKLAGFRAQVAGKLGQVRVADAALRIASDPHQAPKPRAVMEVLRAGILAQTGKVDEACKIAADAFDIGQTYGSERVARAVAAFRNKLGPQSGRAATELDERLYATYREEI</sequence>
<name>A0ABS1UUX7_9ACTN</name>
<feature type="domain" description="HTH cro/C1-type" evidence="1">
    <location>
        <begin position="2"/>
        <end position="59"/>
    </location>
</feature>
<dbReference type="CDD" id="cd00093">
    <property type="entry name" value="HTH_XRE"/>
    <property type="match status" value="1"/>
</dbReference>
<accession>A0ABS1UUX7</accession>
<dbReference type="Pfam" id="PF13560">
    <property type="entry name" value="HTH_31"/>
    <property type="match status" value="1"/>
</dbReference>
<dbReference type="InterPro" id="IPR001387">
    <property type="entry name" value="Cro/C1-type_HTH"/>
</dbReference>
<dbReference type="SUPFAM" id="SSF47413">
    <property type="entry name" value="lambda repressor-like DNA-binding domains"/>
    <property type="match status" value="1"/>
</dbReference>
<proteinExistence type="predicted"/>
<dbReference type="EMBL" id="JAETXL010000015">
    <property type="protein sequence ID" value="MBL6280174.1"/>
    <property type="molecule type" value="Genomic_DNA"/>
</dbReference>
<dbReference type="SMART" id="SM00530">
    <property type="entry name" value="HTH_XRE"/>
    <property type="match status" value="1"/>
</dbReference>
<keyword evidence="3" id="KW-1185">Reference proteome</keyword>
<dbReference type="Gene3D" id="1.10.260.40">
    <property type="entry name" value="lambda repressor-like DNA-binding domains"/>
    <property type="match status" value="1"/>
</dbReference>
<dbReference type="InterPro" id="IPR010982">
    <property type="entry name" value="Lambda_DNA-bd_dom_sf"/>
</dbReference>
<dbReference type="RefSeq" id="WP_203224402.1">
    <property type="nucleotide sequence ID" value="NZ_JAETXL010000015.1"/>
</dbReference>
<dbReference type="Proteomes" id="UP000661193">
    <property type="component" value="Unassembled WGS sequence"/>
</dbReference>
<evidence type="ECO:0000313" key="2">
    <source>
        <dbReference type="EMBL" id="MBL6280174.1"/>
    </source>
</evidence>
<organism evidence="2 3">
    <name type="scientific">Micromonospora fiedleri</name>
    <dbReference type="NCBI Taxonomy" id="1157498"/>
    <lineage>
        <taxon>Bacteria</taxon>
        <taxon>Bacillati</taxon>
        <taxon>Actinomycetota</taxon>
        <taxon>Actinomycetes</taxon>
        <taxon>Micromonosporales</taxon>
        <taxon>Micromonosporaceae</taxon>
        <taxon>Micromonospora</taxon>
    </lineage>
</organism>
<comment type="caution">
    <text evidence="2">The sequence shown here is derived from an EMBL/GenBank/DDBJ whole genome shotgun (WGS) entry which is preliminary data.</text>
</comment>